<reference evidence="7" key="1">
    <citation type="submission" date="2017-02" db="EMBL/GenBank/DDBJ databases">
        <authorList>
            <person name="Varghese N."/>
            <person name="Submissions S."/>
        </authorList>
    </citation>
    <scope>NUCLEOTIDE SEQUENCE [LARGE SCALE GENOMIC DNA]</scope>
    <source>
        <strain evidence="7">ATCC BAA-73</strain>
    </source>
</reference>
<dbReference type="Proteomes" id="UP000190625">
    <property type="component" value="Unassembled WGS sequence"/>
</dbReference>
<dbReference type="RefSeq" id="WP_078809132.1">
    <property type="nucleotide sequence ID" value="NZ_FUWM01000005.1"/>
</dbReference>
<dbReference type="GO" id="GO:0005737">
    <property type="term" value="C:cytoplasm"/>
    <property type="evidence" value="ECO:0007669"/>
    <property type="project" value="TreeGrafter"/>
</dbReference>
<keyword evidence="6" id="KW-0456">Lyase</keyword>
<dbReference type="InterPro" id="IPR029068">
    <property type="entry name" value="Glyas_Bleomycin-R_OHBP_Dase"/>
</dbReference>
<evidence type="ECO:0000313" key="7">
    <source>
        <dbReference type="Proteomes" id="UP000190625"/>
    </source>
</evidence>
<dbReference type="GO" id="GO:0004462">
    <property type="term" value="F:lactoylglutathione lyase activity"/>
    <property type="evidence" value="ECO:0007669"/>
    <property type="project" value="TreeGrafter"/>
</dbReference>
<dbReference type="AlphaFoldDB" id="A0A1T4K626"/>
<accession>A0A1T4K626</accession>
<organism evidence="6 7">
    <name type="scientific">Selenihalanaerobacter shriftii</name>
    <dbReference type="NCBI Taxonomy" id="142842"/>
    <lineage>
        <taxon>Bacteria</taxon>
        <taxon>Bacillati</taxon>
        <taxon>Bacillota</taxon>
        <taxon>Clostridia</taxon>
        <taxon>Halanaerobiales</taxon>
        <taxon>Halobacteroidaceae</taxon>
        <taxon>Selenihalanaerobacter</taxon>
    </lineage>
</organism>
<dbReference type="PANTHER" id="PTHR46036:SF5">
    <property type="entry name" value="LACTOYLGLUTATHIONE LYASE"/>
    <property type="match status" value="1"/>
</dbReference>
<feature type="domain" description="VOC" evidence="5">
    <location>
        <begin position="2"/>
        <end position="127"/>
    </location>
</feature>
<dbReference type="InterPro" id="IPR004360">
    <property type="entry name" value="Glyas_Fos-R_dOase_dom"/>
</dbReference>
<evidence type="ECO:0000259" key="5">
    <source>
        <dbReference type="PROSITE" id="PS51819"/>
    </source>
</evidence>
<evidence type="ECO:0000256" key="2">
    <source>
        <dbReference type="ARBA" id="ARBA00030892"/>
    </source>
</evidence>
<protein>
    <recommendedName>
        <fullName evidence="2">Aldoketomutase</fullName>
    </recommendedName>
    <alternativeName>
        <fullName evidence="1">Ketone-aldehyde mutase</fullName>
    </alternativeName>
    <alternativeName>
        <fullName evidence="3">Methylglyoxalase</fullName>
    </alternativeName>
    <alternativeName>
        <fullName evidence="4">S-D-lactoylglutathione methylglyoxal lyase</fullName>
    </alternativeName>
</protein>
<dbReference type="PROSITE" id="PS51819">
    <property type="entry name" value="VOC"/>
    <property type="match status" value="1"/>
</dbReference>
<evidence type="ECO:0000256" key="1">
    <source>
        <dbReference type="ARBA" id="ARBA00030291"/>
    </source>
</evidence>
<dbReference type="STRING" id="142842.SAMN02745118_00635"/>
<keyword evidence="7" id="KW-1185">Reference proteome</keyword>
<sequence length="127" mass="15017">MEYNFVHACIRVLNLEKSIKFYKEALDLEIARKRDFPKYEFTLVFMKNQNNDFEIELTYNYDRKEPYTIGDGFSHLAVTVKDIQAAYKKHKKSGYEVSDLKSLSEEAEGGYYFLTDPDGYRIEVIQE</sequence>
<name>A0A1T4K626_9FIRM</name>
<gene>
    <name evidence="6" type="ORF">SAMN02745118_00635</name>
</gene>
<dbReference type="Pfam" id="PF00903">
    <property type="entry name" value="Glyoxalase"/>
    <property type="match status" value="1"/>
</dbReference>
<dbReference type="GO" id="GO:0019243">
    <property type="term" value="P:methylglyoxal catabolic process to D-lactate via S-lactoyl-glutathione"/>
    <property type="evidence" value="ECO:0007669"/>
    <property type="project" value="TreeGrafter"/>
</dbReference>
<evidence type="ECO:0000256" key="3">
    <source>
        <dbReference type="ARBA" id="ARBA00032460"/>
    </source>
</evidence>
<dbReference type="EMBL" id="FUWM01000005">
    <property type="protein sequence ID" value="SJZ37884.1"/>
    <property type="molecule type" value="Genomic_DNA"/>
</dbReference>
<dbReference type="InterPro" id="IPR037523">
    <property type="entry name" value="VOC_core"/>
</dbReference>
<evidence type="ECO:0000256" key="4">
    <source>
        <dbReference type="ARBA" id="ARBA00033298"/>
    </source>
</evidence>
<dbReference type="Gene3D" id="3.10.180.10">
    <property type="entry name" value="2,3-Dihydroxybiphenyl 1,2-Dioxygenase, domain 1"/>
    <property type="match status" value="1"/>
</dbReference>
<evidence type="ECO:0000313" key="6">
    <source>
        <dbReference type="EMBL" id="SJZ37884.1"/>
    </source>
</evidence>
<dbReference type="PANTHER" id="PTHR46036">
    <property type="entry name" value="LACTOYLGLUTATHIONE LYASE"/>
    <property type="match status" value="1"/>
</dbReference>
<proteinExistence type="predicted"/>
<dbReference type="SUPFAM" id="SSF54593">
    <property type="entry name" value="Glyoxalase/Bleomycin resistance protein/Dihydroxybiphenyl dioxygenase"/>
    <property type="match status" value="1"/>
</dbReference>